<dbReference type="AlphaFoldDB" id="A0A290MSS8"/>
<feature type="domain" description="CinA C-terminal" evidence="1">
    <location>
        <begin position="6"/>
        <end position="159"/>
    </location>
</feature>
<protein>
    <submittedName>
        <fullName evidence="2">CinA family protein</fullName>
    </submittedName>
</protein>
<dbReference type="InterPro" id="IPR008136">
    <property type="entry name" value="CinA_C"/>
</dbReference>
<proteinExistence type="predicted"/>
<reference evidence="3" key="1">
    <citation type="submission" date="2017-09" db="EMBL/GenBank/DDBJ databases">
        <title>Genome evolution observed in wild isolates of Caulobacter crescentus.</title>
        <authorList>
            <person name="Ely B."/>
            <person name="Wilson K."/>
            <person name="Scott D."/>
        </authorList>
    </citation>
    <scope>NUCLEOTIDE SEQUENCE [LARGE SCALE GENOMIC DNA]</scope>
    <source>
        <strain evidence="3">CB13b1a</strain>
    </source>
</reference>
<dbReference type="SUPFAM" id="SSF142433">
    <property type="entry name" value="CinA-like"/>
    <property type="match status" value="1"/>
</dbReference>
<dbReference type="NCBIfam" id="TIGR00199">
    <property type="entry name" value="PncC_domain"/>
    <property type="match status" value="1"/>
</dbReference>
<evidence type="ECO:0000259" key="1">
    <source>
        <dbReference type="Pfam" id="PF02464"/>
    </source>
</evidence>
<dbReference type="Pfam" id="PF02464">
    <property type="entry name" value="CinA"/>
    <property type="match status" value="1"/>
</dbReference>
<evidence type="ECO:0000313" key="2">
    <source>
        <dbReference type="EMBL" id="ATC31387.1"/>
    </source>
</evidence>
<name>A0A290MSS8_CAUVI</name>
<gene>
    <name evidence="2" type="ORF">CA606_02940</name>
</gene>
<accession>A0A290MSS8</accession>
<dbReference type="RefSeq" id="WP_096050847.1">
    <property type="nucleotide sequence ID" value="NZ_CP023315.3"/>
</dbReference>
<dbReference type="EMBL" id="CP023315">
    <property type="protein sequence ID" value="ATC31387.1"/>
    <property type="molecule type" value="Genomic_DNA"/>
</dbReference>
<dbReference type="InterPro" id="IPR036653">
    <property type="entry name" value="CinA-like_C"/>
</dbReference>
<sequence>MSDLNALAERVAALLIARGETIAIAESSSGGLISAALLAVPGASKFYVGGAVVYTARARLTLMDIPQKAMDGLRSASEPYAVMLARVARKNLKATWGLSETGAAGPDGNRYGDAPGHCCMAVVGEETSVSATLETGSAERAANMQAFAAAALELLAQTLEA</sequence>
<organism evidence="2 3">
    <name type="scientific">Caulobacter vibrioides</name>
    <name type="common">Caulobacter crescentus</name>
    <dbReference type="NCBI Taxonomy" id="155892"/>
    <lineage>
        <taxon>Bacteria</taxon>
        <taxon>Pseudomonadati</taxon>
        <taxon>Pseudomonadota</taxon>
        <taxon>Alphaproteobacteria</taxon>
        <taxon>Caulobacterales</taxon>
        <taxon>Caulobacteraceae</taxon>
        <taxon>Caulobacter</taxon>
    </lineage>
</organism>
<dbReference type="Proteomes" id="UP000217311">
    <property type="component" value="Chromosome"/>
</dbReference>
<evidence type="ECO:0000313" key="3">
    <source>
        <dbReference type="Proteomes" id="UP000217311"/>
    </source>
</evidence>
<dbReference type="Gene3D" id="3.90.950.20">
    <property type="entry name" value="CinA-like"/>
    <property type="match status" value="1"/>
</dbReference>